<dbReference type="PRINTS" id="PR00038">
    <property type="entry name" value="HTHLUXR"/>
</dbReference>
<dbReference type="GO" id="GO:0000160">
    <property type="term" value="P:phosphorelay signal transduction system"/>
    <property type="evidence" value="ECO:0007669"/>
    <property type="project" value="InterPro"/>
</dbReference>
<dbReference type="CDD" id="cd06170">
    <property type="entry name" value="LuxR_C_like"/>
    <property type="match status" value="1"/>
</dbReference>
<dbReference type="CDD" id="cd17535">
    <property type="entry name" value="REC_NarL-like"/>
    <property type="match status" value="1"/>
</dbReference>
<dbReference type="InterPro" id="IPR000792">
    <property type="entry name" value="Tscrpt_reg_LuxR_C"/>
</dbReference>
<dbReference type="EMBL" id="NPBS01000130">
    <property type="protein sequence ID" value="PAF24020.1"/>
    <property type="molecule type" value="Genomic_DNA"/>
</dbReference>
<dbReference type="SUPFAM" id="SSF46894">
    <property type="entry name" value="C-terminal effector domain of the bipartite response regulators"/>
    <property type="match status" value="1"/>
</dbReference>
<dbReference type="PROSITE" id="PS50043">
    <property type="entry name" value="HTH_LUXR_2"/>
    <property type="match status" value="1"/>
</dbReference>
<feature type="domain" description="Response regulatory" evidence="8">
    <location>
        <begin position="3"/>
        <end position="119"/>
    </location>
</feature>
<dbReference type="InterPro" id="IPR016032">
    <property type="entry name" value="Sig_transdc_resp-reg_C-effctor"/>
</dbReference>
<dbReference type="AlphaFoldDB" id="A0A268RUW1"/>
<dbReference type="Pfam" id="PF00072">
    <property type="entry name" value="Response_reg"/>
    <property type="match status" value="1"/>
</dbReference>
<dbReference type="Gene3D" id="3.40.50.2300">
    <property type="match status" value="1"/>
</dbReference>
<proteinExistence type="predicted"/>
<reference evidence="9 10" key="1">
    <citation type="submission" date="2017-07" db="EMBL/GenBank/DDBJ databases">
        <title>Isolation and whole genome analysis of endospore-forming bacteria from heroin.</title>
        <authorList>
            <person name="Kalinowski J."/>
            <person name="Ahrens B."/>
            <person name="Al-Dilaimi A."/>
            <person name="Winkler A."/>
            <person name="Wibberg D."/>
            <person name="Schleenbecker U."/>
            <person name="Ruckert C."/>
            <person name="Wolfel R."/>
            <person name="Grass G."/>
        </authorList>
    </citation>
    <scope>NUCLEOTIDE SEQUENCE [LARGE SCALE GENOMIC DNA]</scope>
    <source>
        <strain evidence="9 10">7523-2</strain>
    </source>
</reference>
<evidence type="ECO:0000256" key="6">
    <source>
        <dbReference type="PROSITE-ProRule" id="PRU00169"/>
    </source>
</evidence>
<dbReference type="PROSITE" id="PS00622">
    <property type="entry name" value="HTH_LUXR_1"/>
    <property type="match status" value="1"/>
</dbReference>
<evidence type="ECO:0000256" key="3">
    <source>
        <dbReference type="ARBA" id="ARBA00023015"/>
    </source>
</evidence>
<dbReference type="InterPro" id="IPR039420">
    <property type="entry name" value="WalR-like"/>
</dbReference>
<evidence type="ECO:0000313" key="10">
    <source>
        <dbReference type="Proteomes" id="UP000216133"/>
    </source>
</evidence>
<evidence type="ECO:0000256" key="5">
    <source>
        <dbReference type="ARBA" id="ARBA00023163"/>
    </source>
</evidence>
<dbReference type="Proteomes" id="UP000216133">
    <property type="component" value="Unassembled WGS sequence"/>
</dbReference>
<evidence type="ECO:0000313" key="9">
    <source>
        <dbReference type="EMBL" id="PAF24020.1"/>
    </source>
</evidence>
<dbReference type="GO" id="GO:0006355">
    <property type="term" value="P:regulation of DNA-templated transcription"/>
    <property type="evidence" value="ECO:0007669"/>
    <property type="project" value="InterPro"/>
</dbReference>
<dbReference type="Pfam" id="PF00196">
    <property type="entry name" value="GerE"/>
    <property type="match status" value="1"/>
</dbReference>
<evidence type="ECO:0000259" key="7">
    <source>
        <dbReference type="PROSITE" id="PS50043"/>
    </source>
</evidence>
<dbReference type="SUPFAM" id="SSF52172">
    <property type="entry name" value="CheY-like"/>
    <property type="match status" value="1"/>
</dbReference>
<dbReference type="InterPro" id="IPR001789">
    <property type="entry name" value="Sig_transdc_resp-reg_receiver"/>
</dbReference>
<dbReference type="InterPro" id="IPR058245">
    <property type="entry name" value="NreC/VraR/RcsB-like_REC"/>
</dbReference>
<comment type="caution">
    <text evidence="9">The sequence shown here is derived from an EMBL/GenBank/DDBJ whole genome shotgun (WGS) entry which is preliminary data.</text>
</comment>
<organism evidence="9 10">
    <name type="scientific">Shouchella clausii</name>
    <name type="common">Alkalihalobacillus clausii</name>
    <dbReference type="NCBI Taxonomy" id="79880"/>
    <lineage>
        <taxon>Bacteria</taxon>
        <taxon>Bacillati</taxon>
        <taxon>Bacillota</taxon>
        <taxon>Bacilli</taxon>
        <taxon>Bacillales</taxon>
        <taxon>Bacillaceae</taxon>
        <taxon>Shouchella</taxon>
    </lineage>
</organism>
<dbReference type="GO" id="GO:0005737">
    <property type="term" value="C:cytoplasm"/>
    <property type="evidence" value="ECO:0007669"/>
    <property type="project" value="UniProtKB-SubCell"/>
</dbReference>
<name>A0A268RUW1_SHOCL</name>
<gene>
    <name evidence="9" type="ORF">CHH61_20865</name>
</gene>
<evidence type="ECO:0000256" key="1">
    <source>
        <dbReference type="ARBA" id="ARBA00004496"/>
    </source>
</evidence>
<dbReference type="PANTHER" id="PTHR43214">
    <property type="entry name" value="TWO-COMPONENT RESPONSE REGULATOR"/>
    <property type="match status" value="1"/>
</dbReference>
<accession>A0A268RUW1</accession>
<feature type="domain" description="HTH luxR-type" evidence="7">
    <location>
        <begin position="140"/>
        <end position="205"/>
    </location>
</feature>
<dbReference type="PANTHER" id="PTHR43214:SF37">
    <property type="entry name" value="TRANSCRIPTIONAL REGULATORY PROTEIN YDFI"/>
    <property type="match status" value="1"/>
</dbReference>
<keyword evidence="5" id="KW-0804">Transcription</keyword>
<evidence type="ECO:0000256" key="2">
    <source>
        <dbReference type="ARBA" id="ARBA00022553"/>
    </source>
</evidence>
<dbReference type="InterPro" id="IPR011006">
    <property type="entry name" value="CheY-like_superfamily"/>
</dbReference>
<protein>
    <submittedName>
        <fullName evidence="9">DNA-binding response regulator</fullName>
    </submittedName>
</protein>
<dbReference type="SMART" id="SM00421">
    <property type="entry name" value="HTH_LUXR"/>
    <property type="match status" value="1"/>
</dbReference>
<comment type="subcellular location">
    <subcellularLocation>
        <location evidence="1">Cytoplasm</location>
    </subcellularLocation>
</comment>
<evidence type="ECO:0000259" key="8">
    <source>
        <dbReference type="PROSITE" id="PS50110"/>
    </source>
</evidence>
<evidence type="ECO:0000256" key="4">
    <source>
        <dbReference type="ARBA" id="ARBA00023125"/>
    </source>
</evidence>
<dbReference type="GeneID" id="86927607"/>
<keyword evidence="2 6" id="KW-0597">Phosphoprotein</keyword>
<dbReference type="PROSITE" id="PS50110">
    <property type="entry name" value="RESPONSE_REGULATORY"/>
    <property type="match status" value="1"/>
</dbReference>
<sequence length="209" mass="22956">MIQVLIVDDHETVRMGVSAFLSTQEDLHVAGEAANGEEGVKLALQLKPDVILMDLVMDGMDGIEATKQIKANWPQAKIVVVTSFVDSDKLRPVLEAGATSYVLKTSSAMQIAEAIRKTHNGESVLDAKVQGQMISAFTANVPLHQALTKREMEILKLMSEGKTNQQISEELYITIKTVKTHVSHILAKLEVEDRTQAVIYALKEKLFGS</sequence>
<dbReference type="RefSeq" id="WP_062745827.1">
    <property type="nucleotide sequence ID" value="NZ_CP019985.1"/>
</dbReference>
<keyword evidence="3" id="KW-0805">Transcription regulation</keyword>
<feature type="modified residue" description="4-aspartylphosphate" evidence="6">
    <location>
        <position position="54"/>
    </location>
</feature>
<dbReference type="GO" id="GO:0003677">
    <property type="term" value="F:DNA binding"/>
    <property type="evidence" value="ECO:0007669"/>
    <property type="project" value="UniProtKB-KW"/>
</dbReference>
<dbReference type="SMART" id="SM00448">
    <property type="entry name" value="REC"/>
    <property type="match status" value="1"/>
</dbReference>
<keyword evidence="4 9" id="KW-0238">DNA-binding</keyword>